<dbReference type="EMBL" id="JAUCMV010000004">
    <property type="protein sequence ID" value="KAK0402974.1"/>
    <property type="molecule type" value="Genomic_DNA"/>
</dbReference>
<gene>
    <name evidence="2" type="ORF">QR680_016647</name>
</gene>
<feature type="region of interest" description="Disordered" evidence="1">
    <location>
        <begin position="158"/>
        <end position="209"/>
    </location>
</feature>
<reference evidence="2" key="1">
    <citation type="submission" date="2023-06" db="EMBL/GenBank/DDBJ databases">
        <title>Genomic analysis of the entomopathogenic nematode Steinernema hermaphroditum.</title>
        <authorList>
            <person name="Schwarz E.M."/>
            <person name="Heppert J.K."/>
            <person name="Baniya A."/>
            <person name="Schwartz H.T."/>
            <person name="Tan C.-H."/>
            <person name="Antoshechkin I."/>
            <person name="Sternberg P.W."/>
            <person name="Goodrich-Blair H."/>
            <person name="Dillman A.R."/>
        </authorList>
    </citation>
    <scope>NUCLEOTIDE SEQUENCE</scope>
    <source>
        <strain evidence="2">PS9179</strain>
        <tissue evidence="2">Whole animal</tissue>
    </source>
</reference>
<keyword evidence="3" id="KW-1185">Reference proteome</keyword>
<proteinExistence type="predicted"/>
<organism evidence="2 3">
    <name type="scientific">Steinernema hermaphroditum</name>
    <dbReference type="NCBI Taxonomy" id="289476"/>
    <lineage>
        <taxon>Eukaryota</taxon>
        <taxon>Metazoa</taxon>
        <taxon>Ecdysozoa</taxon>
        <taxon>Nematoda</taxon>
        <taxon>Chromadorea</taxon>
        <taxon>Rhabditida</taxon>
        <taxon>Tylenchina</taxon>
        <taxon>Panagrolaimomorpha</taxon>
        <taxon>Strongyloidoidea</taxon>
        <taxon>Steinernematidae</taxon>
        <taxon>Steinernema</taxon>
    </lineage>
</organism>
<evidence type="ECO:0000313" key="3">
    <source>
        <dbReference type="Proteomes" id="UP001175271"/>
    </source>
</evidence>
<sequence>MCVSSFDSSLITAFVNRRKTSCSRDSLLRDLVWLRRRRRGASSRAKKFPADSQSARRRSFEMYRRLMTREVGIYCRTENCDRRCGLFHVRSAGPPPNRKVQKRSVNGQSQVASSYSLDTDWKRSSMQPSPSSTEKSYVTLEEIMESARRKISQDIEAPMPPSPEVADIAVPSSFQLTPRVAKKRSTSKKPTNRPPEELYNPFDSDSDEGGFVSAEPPTQIDDDDFDGLLKAAAPPADAYSNPLYKTSDPLVSHMRRYSVGDDQYSVDFSNVDLSRSSRMSIGSDEEDHTFNFLRHKLSDQLTNGAAVYESEL</sequence>
<protein>
    <submittedName>
        <fullName evidence="2">Uncharacterized protein</fullName>
    </submittedName>
</protein>
<accession>A0AA39HCU7</accession>
<dbReference type="Proteomes" id="UP001175271">
    <property type="component" value="Unassembled WGS sequence"/>
</dbReference>
<evidence type="ECO:0000313" key="2">
    <source>
        <dbReference type="EMBL" id="KAK0402974.1"/>
    </source>
</evidence>
<comment type="caution">
    <text evidence="2">The sequence shown here is derived from an EMBL/GenBank/DDBJ whole genome shotgun (WGS) entry which is preliminary data.</text>
</comment>
<dbReference type="AlphaFoldDB" id="A0AA39HCU7"/>
<feature type="compositionally biased region" description="Basic residues" evidence="1">
    <location>
        <begin position="180"/>
        <end position="191"/>
    </location>
</feature>
<name>A0AA39HCU7_9BILA</name>
<feature type="compositionally biased region" description="Polar residues" evidence="1">
    <location>
        <begin position="124"/>
        <end position="136"/>
    </location>
</feature>
<evidence type="ECO:0000256" key="1">
    <source>
        <dbReference type="SAM" id="MobiDB-lite"/>
    </source>
</evidence>
<feature type="compositionally biased region" description="Polar residues" evidence="1">
    <location>
        <begin position="103"/>
        <end position="117"/>
    </location>
</feature>
<feature type="region of interest" description="Disordered" evidence="1">
    <location>
        <begin position="91"/>
        <end position="136"/>
    </location>
</feature>